<evidence type="ECO:0000256" key="2">
    <source>
        <dbReference type="ARBA" id="ARBA00007779"/>
    </source>
</evidence>
<dbReference type="InterPro" id="IPR003864">
    <property type="entry name" value="CSC1/OSCA1-like_7TM"/>
</dbReference>
<comment type="similarity">
    <text evidence="2">Belongs to the CSC1 (TC 1.A.17) family.</text>
</comment>
<feature type="transmembrane region" description="Helical" evidence="7">
    <location>
        <begin position="468"/>
        <end position="487"/>
    </location>
</feature>
<feature type="transmembrane region" description="Helical" evidence="7">
    <location>
        <begin position="379"/>
        <end position="401"/>
    </location>
</feature>
<evidence type="ECO:0000313" key="11">
    <source>
        <dbReference type="EMBL" id="RIA91460.1"/>
    </source>
</evidence>
<keyword evidence="6 7" id="KW-0472">Membrane</keyword>
<dbReference type="Proteomes" id="UP000265703">
    <property type="component" value="Unassembled WGS sequence"/>
</dbReference>
<feature type="domain" description="CSC1/OSCA1-like N-terminal transmembrane" evidence="9">
    <location>
        <begin position="18"/>
        <end position="172"/>
    </location>
</feature>
<dbReference type="PANTHER" id="PTHR13018">
    <property type="entry name" value="PROBABLE MEMBRANE PROTEIN DUF221-RELATED"/>
    <property type="match status" value="1"/>
</dbReference>
<keyword evidence="5 7" id="KW-1133">Transmembrane helix</keyword>
<feature type="transmembrane region" description="Helical" evidence="7">
    <location>
        <begin position="666"/>
        <end position="686"/>
    </location>
</feature>
<evidence type="ECO:0000256" key="5">
    <source>
        <dbReference type="ARBA" id="ARBA00022989"/>
    </source>
</evidence>
<dbReference type="Pfam" id="PF02714">
    <property type="entry name" value="RSN1_7TM"/>
    <property type="match status" value="1"/>
</dbReference>
<reference evidence="11 12" key="1">
    <citation type="submission" date="2018-06" db="EMBL/GenBank/DDBJ databases">
        <title>Comparative genomics reveals the genomic features of Rhizophagus irregularis, R. cerebriforme, R. diaphanum and Gigaspora rosea, and their symbiotic lifestyle signature.</title>
        <authorList>
            <person name="Morin E."/>
            <person name="San Clemente H."/>
            <person name="Chen E.C.H."/>
            <person name="De La Providencia I."/>
            <person name="Hainaut M."/>
            <person name="Kuo A."/>
            <person name="Kohler A."/>
            <person name="Murat C."/>
            <person name="Tang N."/>
            <person name="Roy S."/>
            <person name="Loubradou J."/>
            <person name="Henrissat B."/>
            <person name="Grigoriev I.V."/>
            <person name="Corradi N."/>
            <person name="Roux C."/>
            <person name="Martin F.M."/>
        </authorList>
    </citation>
    <scope>NUCLEOTIDE SEQUENCE [LARGE SCALE GENOMIC DNA]</scope>
    <source>
        <strain evidence="11 12">DAOM 227022</strain>
    </source>
</reference>
<feature type="transmembrane region" description="Helical" evidence="7">
    <location>
        <begin position="102"/>
        <end position="124"/>
    </location>
</feature>
<keyword evidence="4 7" id="KW-0812">Transmembrane</keyword>
<evidence type="ECO:0008006" key="13">
    <source>
        <dbReference type="Google" id="ProtNLM"/>
    </source>
</evidence>
<dbReference type="EMBL" id="QKYT01000152">
    <property type="protein sequence ID" value="RIA91460.1"/>
    <property type="molecule type" value="Genomic_DNA"/>
</dbReference>
<evidence type="ECO:0000259" key="10">
    <source>
        <dbReference type="Pfam" id="PF14703"/>
    </source>
</evidence>
<comment type="caution">
    <text evidence="11">The sequence shown here is derived from an EMBL/GenBank/DDBJ whole genome shotgun (WGS) entry which is preliminary data.</text>
</comment>
<organism evidence="11 12">
    <name type="scientific">Glomus cerebriforme</name>
    <dbReference type="NCBI Taxonomy" id="658196"/>
    <lineage>
        <taxon>Eukaryota</taxon>
        <taxon>Fungi</taxon>
        <taxon>Fungi incertae sedis</taxon>
        <taxon>Mucoromycota</taxon>
        <taxon>Glomeromycotina</taxon>
        <taxon>Glomeromycetes</taxon>
        <taxon>Glomerales</taxon>
        <taxon>Glomeraceae</taxon>
        <taxon>Glomus</taxon>
    </lineage>
</organism>
<evidence type="ECO:0000256" key="4">
    <source>
        <dbReference type="ARBA" id="ARBA00022692"/>
    </source>
</evidence>
<feature type="domain" description="CSC1/OSCA1-like 7TM region" evidence="8">
    <location>
        <begin position="374"/>
        <end position="660"/>
    </location>
</feature>
<evidence type="ECO:0000256" key="6">
    <source>
        <dbReference type="ARBA" id="ARBA00023136"/>
    </source>
</evidence>
<feature type="domain" description="CSC1/OSCA1-like cytosolic" evidence="10">
    <location>
        <begin position="195"/>
        <end position="360"/>
    </location>
</feature>
<sequence>MSIVPPEKQLAKISLIGIVSQFGINVTLGIGMLVLFSFLRPRNSIVYSPKQFASEDKQPPKIEENKLWGWVKPVLKEEEHLLIKEIGLDAVMFIRFIKLCQNVFLCLFMFGICIIIPINIFGTYRDNNYNIPNDNPLQILSVSYLGRANWFWAHSVFTWIFSLIIYWFIYKEYSNYNKLRMEYFKSDEYRNSLHSRTLLITGLPYSMQSDKGLVEYIELIKIKFPVSEAVIARDVGKLPNLVIEREAAVRGLEEALVKYLIGPNKVADKRPRINLLFGAKFDSIEFYTNKIEIIETDINKLRENSAQGKALNYGFVSFESMLHAHSAARQLDSIPSVGMRHKSFNAPTVQLAPMPKDIIWGSLSMPVAVRNTQRWVGRLFFLSLCFLWLIPLGFITTAAQIRNIVKIFPFLKELLYEHDVITGIIESWITPLILAVFVIILPIILRYLTKAQGIITNSESERSVLGKLYLFFFVNNLILYTITSIAWDIVTKIKVSIDAGYLDLNDIKKDLFNSKFLDEIAESVIKVSFFWINYISLSGLFAAWDLAQFVQLIYIWFKKKILSPTPRNLKELSIPQGFDYPVYYNIHLFFFTVGILYSVIAPLILLFCYLYYTLAYLVYRYQLMYVFNTKIETGGIYWKAVFNRLIFAIIFWQLTMIGVMNLKGAHVQSIVVIPLIFFTLIVKLYCLSKFDKSTKYYKSDAERAGKSITKDDIIEKGKRKEQHIFNKFGHPALTAELIIPMIHANVKNQLKIVYNNSRITETTTASRNGKSKPIILVEDGDHILKIQPIEKNELYFFDKYDFNMGYTSAFDTQSILSSDRFGDNTVSSSTDDIPWQHPPKQ</sequence>
<dbReference type="GO" id="GO:0005886">
    <property type="term" value="C:plasma membrane"/>
    <property type="evidence" value="ECO:0007669"/>
    <property type="project" value="TreeGrafter"/>
</dbReference>
<comment type="subcellular location">
    <subcellularLocation>
        <location evidence="1">Membrane</location>
        <topology evidence="1">Multi-pass membrane protein</topology>
    </subcellularLocation>
</comment>
<dbReference type="GO" id="GO:0005227">
    <property type="term" value="F:calcium-activated cation channel activity"/>
    <property type="evidence" value="ECO:0007669"/>
    <property type="project" value="InterPro"/>
</dbReference>
<dbReference type="Pfam" id="PF14703">
    <property type="entry name" value="PHM7_cyt"/>
    <property type="match status" value="1"/>
</dbReference>
<evidence type="ECO:0000256" key="3">
    <source>
        <dbReference type="ARBA" id="ARBA00022448"/>
    </source>
</evidence>
<feature type="transmembrane region" description="Helical" evidence="7">
    <location>
        <begin position="641"/>
        <end position="660"/>
    </location>
</feature>
<keyword evidence="3" id="KW-0813">Transport</keyword>
<evidence type="ECO:0000256" key="7">
    <source>
        <dbReference type="SAM" id="Phobius"/>
    </source>
</evidence>
<name>A0A397SZ17_9GLOM</name>
<evidence type="ECO:0000259" key="9">
    <source>
        <dbReference type="Pfam" id="PF13967"/>
    </source>
</evidence>
<keyword evidence="12" id="KW-1185">Reference proteome</keyword>
<evidence type="ECO:0000259" key="8">
    <source>
        <dbReference type="Pfam" id="PF02714"/>
    </source>
</evidence>
<dbReference type="PANTHER" id="PTHR13018:SF149">
    <property type="entry name" value="DOMAIN PROTEIN, PUTATIVE (AFU_ORTHOLOGUE AFUA_3G11660)-RELATED"/>
    <property type="match status" value="1"/>
</dbReference>
<evidence type="ECO:0000313" key="12">
    <source>
        <dbReference type="Proteomes" id="UP000265703"/>
    </source>
</evidence>
<dbReference type="InterPro" id="IPR027815">
    <property type="entry name" value="CSC1/OSCA1-like_cyt"/>
</dbReference>
<dbReference type="OrthoDB" id="2150324at2759"/>
<accession>A0A397SZ17</accession>
<dbReference type="InterPro" id="IPR045122">
    <property type="entry name" value="Csc1-like"/>
</dbReference>
<protein>
    <recommendedName>
        <fullName evidence="13">DUF221-domain-containing protein</fullName>
    </recommendedName>
</protein>
<dbReference type="Pfam" id="PF13967">
    <property type="entry name" value="RSN1_TM"/>
    <property type="match status" value="1"/>
</dbReference>
<dbReference type="AlphaFoldDB" id="A0A397SZ17"/>
<feature type="transmembrane region" description="Helical" evidence="7">
    <location>
        <begin position="421"/>
        <end position="448"/>
    </location>
</feature>
<feature type="transmembrane region" description="Helical" evidence="7">
    <location>
        <begin position="150"/>
        <end position="170"/>
    </location>
</feature>
<gene>
    <name evidence="11" type="ORF">C1645_724172</name>
</gene>
<feature type="transmembrane region" description="Helical" evidence="7">
    <location>
        <begin position="15"/>
        <end position="39"/>
    </location>
</feature>
<feature type="transmembrane region" description="Helical" evidence="7">
    <location>
        <begin position="603"/>
        <end position="621"/>
    </location>
</feature>
<proteinExistence type="inferred from homology"/>
<dbReference type="InterPro" id="IPR032880">
    <property type="entry name" value="CSC1/OSCA1-like_N"/>
</dbReference>
<evidence type="ECO:0000256" key="1">
    <source>
        <dbReference type="ARBA" id="ARBA00004141"/>
    </source>
</evidence>